<evidence type="ECO:0000256" key="1">
    <source>
        <dbReference type="ARBA" id="ARBA00006234"/>
    </source>
</evidence>
<dbReference type="GO" id="GO:0000045">
    <property type="term" value="P:autophagosome assembly"/>
    <property type="evidence" value="ECO:0007669"/>
    <property type="project" value="TreeGrafter"/>
</dbReference>
<organism evidence="9 10">
    <name type="scientific">Aristolochia fimbriata</name>
    <name type="common">White veined hardy Dutchman's pipe vine</name>
    <dbReference type="NCBI Taxonomy" id="158543"/>
    <lineage>
        <taxon>Eukaryota</taxon>
        <taxon>Viridiplantae</taxon>
        <taxon>Streptophyta</taxon>
        <taxon>Embryophyta</taxon>
        <taxon>Tracheophyta</taxon>
        <taxon>Spermatophyta</taxon>
        <taxon>Magnoliopsida</taxon>
        <taxon>Magnoliidae</taxon>
        <taxon>Piperales</taxon>
        <taxon>Aristolochiaceae</taxon>
        <taxon>Aristolochia</taxon>
    </lineage>
</organism>
<dbReference type="Pfam" id="PF24497">
    <property type="entry name" value="MIT_ATG1"/>
    <property type="match status" value="1"/>
</dbReference>
<dbReference type="PROSITE" id="PS00108">
    <property type="entry name" value="PROTEIN_KINASE_ST"/>
    <property type="match status" value="1"/>
</dbReference>
<keyword evidence="3 7" id="KW-0547">Nucleotide-binding</keyword>
<evidence type="ECO:0000313" key="10">
    <source>
        <dbReference type="Proteomes" id="UP000825729"/>
    </source>
</evidence>
<dbReference type="GO" id="GO:0016020">
    <property type="term" value="C:membrane"/>
    <property type="evidence" value="ECO:0007669"/>
    <property type="project" value="TreeGrafter"/>
</dbReference>
<dbReference type="GO" id="GO:0005776">
    <property type="term" value="C:autophagosome"/>
    <property type="evidence" value="ECO:0007669"/>
    <property type="project" value="TreeGrafter"/>
</dbReference>
<dbReference type="InterPro" id="IPR011009">
    <property type="entry name" value="Kinase-like_dom_sf"/>
</dbReference>
<dbReference type="FunFam" id="3.30.200.20:FF:000042">
    <property type="entry name" value="Aurora kinase A"/>
    <property type="match status" value="1"/>
</dbReference>
<name>A0AAV7F344_ARIFI</name>
<comment type="caution">
    <text evidence="9">The sequence shown here is derived from an EMBL/GenBank/DDBJ whole genome shotgun (WGS) entry which is preliminary data.</text>
</comment>
<dbReference type="SUPFAM" id="SSF56112">
    <property type="entry name" value="Protein kinase-like (PK-like)"/>
    <property type="match status" value="1"/>
</dbReference>
<dbReference type="PROSITE" id="PS00107">
    <property type="entry name" value="PROTEIN_KINASE_ATP"/>
    <property type="match status" value="1"/>
</dbReference>
<accession>A0AAV7F344</accession>
<dbReference type="GO" id="GO:0004674">
    <property type="term" value="F:protein serine/threonine kinase activity"/>
    <property type="evidence" value="ECO:0007669"/>
    <property type="project" value="InterPro"/>
</dbReference>
<evidence type="ECO:0000256" key="3">
    <source>
        <dbReference type="ARBA" id="ARBA00022741"/>
    </source>
</evidence>
<dbReference type="GO" id="GO:0005829">
    <property type="term" value="C:cytosol"/>
    <property type="evidence" value="ECO:0007669"/>
    <property type="project" value="TreeGrafter"/>
</dbReference>
<dbReference type="CDD" id="cd14009">
    <property type="entry name" value="STKc_ATG1_ULK_like"/>
    <property type="match status" value="1"/>
</dbReference>
<proteinExistence type="inferred from homology"/>
<dbReference type="Pfam" id="PF00069">
    <property type="entry name" value="Pkinase"/>
    <property type="match status" value="1"/>
</dbReference>
<feature type="domain" description="Protein kinase" evidence="8">
    <location>
        <begin position="14"/>
        <end position="272"/>
    </location>
</feature>
<evidence type="ECO:0000256" key="6">
    <source>
        <dbReference type="ARBA" id="ARBA00058225"/>
    </source>
</evidence>
<dbReference type="PANTHER" id="PTHR24348">
    <property type="entry name" value="SERINE/THREONINE-PROTEIN KINASE UNC-51-RELATED"/>
    <property type="match status" value="1"/>
</dbReference>
<dbReference type="InterPro" id="IPR008271">
    <property type="entry name" value="Ser/Thr_kinase_AS"/>
</dbReference>
<evidence type="ECO:0000256" key="7">
    <source>
        <dbReference type="PROSITE-ProRule" id="PRU10141"/>
    </source>
</evidence>
<reference evidence="9 10" key="1">
    <citation type="submission" date="2021-07" db="EMBL/GenBank/DDBJ databases">
        <title>The Aristolochia fimbriata genome: insights into angiosperm evolution, floral development and chemical biosynthesis.</title>
        <authorList>
            <person name="Jiao Y."/>
        </authorList>
    </citation>
    <scope>NUCLEOTIDE SEQUENCE [LARGE SCALE GENOMIC DNA]</scope>
    <source>
        <strain evidence="9">IBCAS-2021</strain>
        <tissue evidence="9">Leaf</tissue>
    </source>
</reference>
<dbReference type="GO" id="GO:0005524">
    <property type="term" value="F:ATP binding"/>
    <property type="evidence" value="ECO:0007669"/>
    <property type="project" value="UniProtKB-UniRule"/>
</dbReference>
<protein>
    <recommendedName>
        <fullName evidence="8">Protein kinase domain-containing protein</fullName>
    </recommendedName>
</protein>
<dbReference type="GO" id="GO:0010506">
    <property type="term" value="P:regulation of autophagy"/>
    <property type="evidence" value="ECO:0007669"/>
    <property type="project" value="InterPro"/>
</dbReference>
<evidence type="ECO:0000259" key="8">
    <source>
        <dbReference type="PROSITE" id="PS50011"/>
    </source>
</evidence>
<sequence>MDDVPSRCRVVGDYILGPKIGSGSFAVVWLSRHRSLGIEVAIKEIDKKQLSSKVNESLLKEIAILGHIKHPNIVRLHEAIQTEDKIYLVLEYCVGGDLGAYIQRFGRVSGGTAKHFMRQLAKGLQVLRENHLIHRDLKPQNLLLSSMHENPVLKIGDFGFARYLTPQGLADTLCGSPLYMAPEIIQNQKYDAKADLWSVGAILFQLVTGKPPFDGNNQFQLFQNILTSTEVKFPHGIMEELHPDCVDLCRRLLRRNPVERLTFEEFFDHKFMAESRPAASLELSSLVTEKRSLLVQELPLSAGKNAYIEASVSMGPASQSTVNVEDQEPLSISRPKVLDSLDSIELEYVLVNAHSALVDTVPSSLEVSKGFAVENSEGLVIPPQPVDTVINSTCNSENFQTYRSASLPTSPASTEGLEVQDQSSFRPSQRLQLLHNYLQALAELAVEKFNAGLHLESFSVELVTLAVWKEALSVSLSWLNCNTVRDTPGSTSTNDSALDQKGSSSMVTFAGTVDFNRPASVRCWAEQGFLGAFDQAERISNYLQDMDGTAQMPNAMDVIFQTALAAGKSGAVDELMGNRIRAAASYSKATLLLSFILQAASLPINPPFSLTVADQQRLKTYIANLRAHQSRSEMHHISCQTRGLPNK</sequence>
<keyword evidence="4" id="KW-0418">Kinase</keyword>
<dbReference type="AlphaFoldDB" id="A0AAV7F344"/>
<feature type="binding site" evidence="7">
    <location>
        <position position="43"/>
    </location>
    <ligand>
        <name>ATP</name>
        <dbReference type="ChEBI" id="CHEBI:30616"/>
    </ligand>
</feature>
<evidence type="ECO:0000256" key="2">
    <source>
        <dbReference type="ARBA" id="ARBA00022679"/>
    </source>
</evidence>
<comment type="function">
    <text evidence="6">CIPK serine-threonine protein kinases interact with CBL proteins. Binding of a CBL protein to the regulatory NAF domain of CIPK protein lead to the activation of the kinase in a calcium-dependent manner.</text>
</comment>
<dbReference type="SMART" id="SM00220">
    <property type="entry name" value="S_TKc"/>
    <property type="match status" value="1"/>
</dbReference>
<dbReference type="InterPro" id="IPR045269">
    <property type="entry name" value="Atg1-like"/>
</dbReference>
<dbReference type="FunFam" id="1.10.510.10:FF:000571">
    <property type="entry name" value="Maternal embryonic leucine zipper kinase"/>
    <property type="match status" value="1"/>
</dbReference>
<dbReference type="InterPro" id="IPR017441">
    <property type="entry name" value="Protein_kinase_ATP_BS"/>
</dbReference>
<evidence type="ECO:0000313" key="9">
    <source>
        <dbReference type="EMBL" id="KAG9455443.1"/>
    </source>
</evidence>
<keyword evidence="10" id="KW-1185">Reference proteome</keyword>
<dbReference type="InterPro" id="IPR000719">
    <property type="entry name" value="Prot_kinase_dom"/>
</dbReference>
<evidence type="ECO:0000256" key="4">
    <source>
        <dbReference type="ARBA" id="ARBA00022777"/>
    </source>
</evidence>
<dbReference type="InterPro" id="IPR056281">
    <property type="entry name" value="MIT_ATG1a/b/c"/>
</dbReference>
<dbReference type="Gene3D" id="1.10.510.10">
    <property type="entry name" value="Transferase(Phosphotransferase) domain 1"/>
    <property type="match status" value="1"/>
</dbReference>
<keyword evidence="5 7" id="KW-0067">ATP-binding</keyword>
<gene>
    <name evidence="9" type="ORF">H6P81_008347</name>
</gene>
<dbReference type="GO" id="GO:0000407">
    <property type="term" value="C:phagophore assembly site"/>
    <property type="evidence" value="ECO:0007669"/>
    <property type="project" value="TreeGrafter"/>
</dbReference>
<dbReference type="PANTHER" id="PTHR24348:SF22">
    <property type="entry name" value="NON-SPECIFIC SERINE_THREONINE PROTEIN KINASE"/>
    <property type="match status" value="1"/>
</dbReference>
<keyword evidence="2" id="KW-0808">Transferase</keyword>
<evidence type="ECO:0000256" key="5">
    <source>
        <dbReference type="ARBA" id="ARBA00022840"/>
    </source>
</evidence>
<dbReference type="PROSITE" id="PS50011">
    <property type="entry name" value="PROTEIN_KINASE_DOM"/>
    <property type="match status" value="1"/>
</dbReference>
<comment type="similarity">
    <text evidence="1">Belongs to the protein kinase superfamily. CAMK Ser/Thr protein kinase family. SNF1 subfamily.</text>
</comment>
<dbReference type="EMBL" id="JAINDJ010000003">
    <property type="protein sequence ID" value="KAG9455443.1"/>
    <property type="molecule type" value="Genomic_DNA"/>
</dbReference>
<dbReference type="Proteomes" id="UP000825729">
    <property type="component" value="Unassembled WGS sequence"/>
</dbReference>